<name>A0CDW9_PARTE</name>
<dbReference type="RefSeq" id="XP_001436383.1">
    <property type="nucleotide sequence ID" value="XM_001436346.1"/>
</dbReference>
<proteinExistence type="predicted"/>
<dbReference type="AlphaFoldDB" id="A0CDW9"/>
<keyword evidence="2" id="KW-1185">Reference proteome</keyword>
<evidence type="ECO:0000313" key="2">
    <source>
        <dbReference type="Proteomes" id="UP000000600"/>
    </source>
</evidence>
<gene>
    <name evidence="1" type="ORF">GSPATT00007198001</name>
</gene>
<reference evidence="1 2" key="1">
    <citation type="journal article" date="2006" name="Nature">
        <title>Global trends of whole-genome duplications revealed by the ciliate Paramecium tetraurelia.</title>
        <authorList>
            <consortium name="Genoscope"/>
            <person name="Aury J.-M."/>
            <person name="Jaillon O."/>
            <person name="Duret L."/>
            <person name="Noel B."/>
            <person name="Jubin C."/>
            <person name="Porcel B.M."/>
            <person name="Segurens B."/>
            <person name="Daubin V."/>
            <person name="Anthouard V."/>
            <person name="Aiach N."/>
            <person name="Arnaiz O."/>
            <person name="Billaut A."/>
            <person name="Beisson J."/>
            <person name="Blanc I."/>
            <person name="Bouhouche K."/>
            <person name="Camara F."/>
            <person name="Duharcourt S."/>
            <person name="Guigo R."/>
            <person name="Gogendeau D."/>
            <person name="Katinka M."/>
            <person name="Keller A.-M."/>
            <person name="Kissmehl R."/>
            <person name="Klotz C."/>
            <person name="Koll F."/>
            <person name="Le Moue A."/>
            <person name="Lepere C."/>
            <person name="Malinsky S."/>
            <person name="Nowacki M."/>
            <person name="Nowak J.K."/>
            <person name="Plattner H."/>
            <person name="Poulain J."/>
            <person name="Ruiz F."/>
            <person name="Serrano V."/>
            <person name="Zagulski M."/>
            <person name="Dessen P."/>
            <person name="Betermier M."/>
            <person name="Weissenbach J."/>
            <person name="Scarpelli C."/>
            <person name="Schachter V."/>
            <person name="Sperling L."/>
            <person name="Meyer E."/>
            <person name="Cohen J."/>
            <person name="Wincker P."/>
        </authorList>
    </citation>
    <scope>NUCLEOTIDE SEQUENCE [LARGE SCALE GENOMIC DNA]</scope>
    <source>
        <strain evidence="1 2">Stock d4-2</strain>
    </source>
</reference>
<dbReference type="KEGG" id="ptm:GSPATT00007198001"/>
<dbReference type="GeneID" id="5022168"/>
<dbReference type="EMBL" id="CT868063">
    <property type="protein sequence ID" value="CAK68986.1"/>
    <property type="molecule type" value="Genomic_DNA"/>
</dbReference>
<accession>A0CDW9</accession>
<dbReference type="HOGENOM" id="CLU_1091768_0_0_1"/>
<dbReference type="InParanoid" id="A0CDW9"/>
<evidence type="ECO:0000313" key="1">
    <source>
        <dbReference type="EMBL" id="CAK68986.1"/>
    </source>
</evidence>
<dbReference type="OMA" id="IYHEAYS"/>
<organism evidence="1 2">
    <name type="scientific">Paramecium tetraurelia</name>
    <dbReference type="NCBI Taxonomy" id="5888"/>
    <lineage>
        <taxon>Eukaryota</taxon>
        <taxon>Sar</taxon>
        <taxon>Alveolata</taxon>
        <taxon>Ciliophora</taxon>
        <taxon>Intramacronucleata</taxon>
        <taxon>Oligohymenophorea</taxon>
        <taxon>Peniculida</taxon>
        <taxon>Parameciidae</taxon>
        <taxon>Paramecium</taxon>
    </lineage>
</organism>
<dbReference type="Proteomes" id="UP000000600">
    <property type="component" value="Unassembled WGS sequence"/>
</dbReference>
<protein>
    <submittedName>
        <fullName evidence="1">Uncharacterized protein</fullName>
    </submittedName>
</protein>
<sequence length="255" mass="30905">MTLDEIQIKFYNFQDTFTKDSNDKSQIKSINTKLAELNDKIKIQFQIKQFGNQKGLLENLPEQLNQKNRSKEIKLSYLINPFKVEYINKVTQLFNQKLNEINKSSFMEVLLWQLHYYHSFSQQNQEQLLQTIFNCMDMTIKIYRETQSRLENKLVQETKLFNQFYQSLFRQSPEYKLEIEELYLKSKEDLNIYLENEFFMLIKDKFPDLVKRDLKSFADDISRNLWMKAQIKLQEEYFKLALDSILNTIKRFDDI</sequence>